<dbReference type="EMBL" id="NETH01000029">
    <property type="protein sequence ID" value="RCW16769.1"/>
    <property type="molecule type" value="Genomic_DNA"/>
</dbReference>
<dbReference type="Proteomes" id="UP000253215">
    <property type="component" value="Unassembled WGS sequence"/>
</dbReference>
<reference evidence="1 2" key="1">
    <citation type="journal article" date="2018" name="Sci. Rep.">
        <title>Network-guided genomic and metagenomic analysis of the faecal microbiota of the critically endangered kakapo.</title>
        <authorList>
            <person name="Waite D.W."/>
            <person name="Dsouza M."/>
            <person name="Sekiguchi Y."/>
            <person name="Hugenholtz P."/>
            <person name="Taylor M.W."/>
        </authorList>
    </citation>
    <scope>NUCLEOTIDE SEQUENCE [LARGE SCALE GENOMIC DNA]</scope>
    <source>
        <strain evidence="1 2">BI02</strain>
    </source>
</reference>
<evidence type="ECO:0000313" key="1">
    <source>
        <dbReference type="EMBL" id="RCW16769.1"/>
    </source>
</evidence>
<evidence type="ECO:0000313" key="2">
    <source>
        <dbReference type="Proteomes" id="UP000253215"/>
    </source>
</evidence>
<sequence>MTKTYTVTEEELEKLVTERLREKRHKLMRDNLFNDLHFEDELIPINKKYPGVIEKLKRERSVRPEKHVFNQTPKILGNNDVIYSKISSNDVHNHIRLLVLNVFGKSKNKDLLPEEYEQARTLYSELKAWYVNSYDKRLSTLKLEDTENEII</sequence>
<proteinExistence type="predicted"/>
<comment type="caution">
    <text evidence="1">The sequence shown here is derived from an EMBL/GenBank/DDBJ whole genome shotgun (WGS) entry which is preliminary data.</text>
</comment>
<accession>A0A368UCY6</accession>
<name>A0A368UCY6_9STRE</name>
<protein>
    <submittedName>
        <fullName evidence="1">Uncharacterized protein</fullName>
    </submittedName>
</protein>
<gene>
    <name evidence="1" type="ORF">CAC02_06670</name>
</gene>
<organism evidence="1 2">
    <name type="scientific">Streptococcus gallolyticus</name>
    <dbReference type="NCBI Taxonomy" id="315405"/>
    <lineage>
        <taxon>Bacteria</taxon>
        <taxon>Bacillati</taxon>
        <taxon>Bacillota</taxon>
        <taxon>Bacilli</taxon>
        <taxon>Lactobacillales</taxon>
        <taxon>Streptococcaceae</taxon>
        <taxon>Streptococcus</taxon>
    </lineage>
</organism>
<dbReference type="AlphaFoldDB" id="A0A368UCY6"/>